<evidence type="ECO:0000313" key="10">
    <source>
        <dbReference type="Proteomes" id="UP000051562"/>
    </source>
</evidence>
<dbReference type="InterPro" id="IPR052518">
    <property type="entry name" value="CHR_Transporter"/>
</dbReference>
<dbReference type="Pfam" id="PF02417">
    <property type="entry name" value="Chromate_transp"/>
    <property type="match status" value="1"/>
</dbReference>
<dbReference type="Proteomes" id="UP000051562">
    <property type="component" value="Unassembled WGS sequence"/>
</dbReference>
<name>A0A0Q3M2Q7_9HYPH</name>
<evidence type="ECO:0000256" key="5">
    <source>
        <dbReference type="ARBA" id="ARBA00022989"/>
    </source>
</evidence>
<dbReference type="STRING" id="53254.SAMN05660750_01920"/>
<dbReference type="EMBL" id="FUYX01000004">
    <property type="protein sequence ID" value="SKB69419.1"/>
    <property type="molecule type" value="Genomic_DNA"/>
</dbReference>
<reference evidence="9 11" key="2">
    <citation type="submission" date="2017-02" db="EMBL/GenBank/DDBJ databases">
        <authorList>
            <person name="Peterson S.W."/>
        </authorList>
    </citation>
    <scope>NUCLEOTIDE SEQUENCE [LARGE SCALE GENOMIC DNA]</scope>
    <source>
        <strain evidence="9 11">DSM 9653</strain>
    </source>
</reference>
<keyword evidence="5 7" id="KW-1133">Transmembrane helix</keyword>
<keyword evidence="3" id="KW-1003">Cell membrane</keyword>
<feature type="transmembrane region" description="Helical" evidence="7">
    <location>
        <begin position="108"/>
        <end position="126"/>
    </location>
</feature>
<evidence type="ECO:0000256" key="4">
    <source>
        <dbReference type="ARBA" id="ARBA00022692"/>
    </source>
</evidence>
<dbReference type="PANTHER" id="PTHR43663">
    <property type="entry name" value="CHROMATE TRANSPORT PROTEIN-RELATED"/>
    <property type="match status" value="1"/>
</dbReference>
<feature type="transmembrane region" description="Helical" evidence="7">
    <location>
        <begin position="49"/>
        <end position="72"/>
    </location>
</feature>
<protein>
    <submittedName>
        <fullName evidence="9">Chromate transporter</fullName>
    </submittedName>
</protein>
<keyword evidence="10" id="KW-1185">Reference proteome</keyword>
<feature type="transmembrane region" description="Helical" evidence="7">
    <location>
        <begin position="6"/>
        <end position="28"/>
    </location>
</feature>
<dbReference type="GO" id="GO:0005886">
    <property type="term" value="C:plasma membrane"/>
    <property type="evidence" value="ECO:0007669"/>
    <property type="project" value="UniProtKB-SubCell"/>
</dbReference>
<feature type="transmembrane region" description="Helical" evidence="7">
    <location>
        <begin position="78"/>
        <end position="96"/>
    </location>
</feature>
<comment type="subcellular location">
    <subcellularLocation>
        <location evidence="1">Cell membrane</location>
        <topology evidence="1">Multi-pass membrane protein</topology>
    </subcellularLocation>
</comment>
<evidence type="ECO:0000256" key="6">
    <source>
        <dbReference type="ARBA" id="ARBA00023136"/>
    </source>
</evidence>
<evidence type="ECO:0000256" key="2">
    <source>
        <dbReference type="ARBA" id="ARBA00005262"/>
    </source>
</evidence>
<reference evidence="8 10" key="1">
    <citation type="submission" date="2015-10" db="EMBL/GenBank/DDBJ databases">
        <title>Draft genome of Bosea thiooxidans.</title>
        <authorList>
            <person name="Wang X."/>
        </authorList>
    </citation>
    <scope>NUCLEOTIDE SEQUENCE [LARGE SCALE GENOMIC DNA]</scope>
    <source>
        <strain evidence="8 10">CGMCC 9174</strain>
    </source>
</reference>
<evidence type="ECO:0000256" key="1">
    <source>
        <dbReference type="ARBA" id="ARBA00004651"/>
    </source>
</evidence>
<dbReference type="Proteomes" id="UP000190130">
    <property type="component" value="Unassembled WGS sequence"/>
</dbReference>
<evidence type="ECO:0000256" key="7">
    <source>
        <dbReference type="SAM" id="Phobius"/>
    </source>
</evidence>
<gene>
    <name evidence="8" type="ORF">ARD30_15950</name>
    <name evidence="9" type="ORF">SAMN05660750_01920</name>
</gene>
<comment type="similarity">
    <text evidence="2">Belongs to the chromate ion transporter (CHR) (TC 2.A.51) family.</text>
</comment>
<evidence type="ECO:0000256" key="3">
    <source>
        <dbReference type="ARBA" id="ARBA00022475"/>
    </source>
</evidence>
<dbReference type="RefSeq" id="WP_055728745.1">
    <property type="nucleotide sequence ID" value="NZ_FUYX01000004.1"/>
</dbReference>
<accession>A0A0Q3M2Q7</accession>
<keyword evidence="6 7" id="KW-0472">Membrane</keyword>
<dbReference type="EMBL" id="LMAR01000044">
    <property type="protein sequence ID" value="KQK29945.1"/>
    <property type="molecule type" value="Genomic_DNA"/>
</dbReference>
<dbReference type="AlphaFoldDB" id="A0A0Q3M2Q7"/>
<keyword evidence="4 7" id="KW-0812">Transmembrane</keyword>
<sequence>MERGIFGQLVITFGTISLMAIGGANAVVPEVHRQIVEILGWMDAPTFARLFAIAQTAPGPNVMLASIVGWHVAGTSGLLVATAAMLLPSSLLALACSRGLQRFSDNRIVRIVTLALVPIALGLMLASGAVAMLAADAGLFGFAITAATAAVTYRSKVNPLVPMAVGTAAYVAGWCVGLA</sequence>
<evidence type="ECO:0000313" key="8">
    <source>
        <dbReference type="EMBL" id="KQK29945.1"/>
    </source>
</evidence>
<dbReference type="OrthoDB" id="556585at2"/>
<dbReference type="GO" id="GO:0015109">
    <property type="term" value="F:chromate transmembrane transporter activity"/>
    <property type="evidence" value="ECO:0007669"/>
    <property type="project" value="InterPro"/>
</dbReference>
<organism evidence="8 10">
    <name type="scientific">Bosea thiooxidans</name>
    <dbReference type="NCBI Taxonomy" id="53254"/>
    <lineage>
        <taxon>Bacteria</taxon>
        <taxon>Pseudomonadati</taxon>
        <taxon>Pseudomonadota</taxon>
        <taxon>Alphaproteobacteria</taxon>
        <taxon>Hyphomicrobiales</taxon>
        <taxon>Boseaceae</taxon>
        <taxon>Bosea</taxon>
    </lineage>
</organism>
<dbReference type="PANTHER" id="PTHR43663:SF1">
    <property type="entry name" value="CHROMATE TRANSPORTER"/>
    <property type="match status" value="1"/>
</dbReference>
<evidence type="ECO:0000313" key="11">
    <source>
        <dbReference type="Proteomes" id="UP000190130"/>
    </source>
</evidence>
<proteinExistence type="inferred from homology"/>
<dbReference type="InterPro" id="IPR003370">
    <property type="entry name" value="Chromate_transpt"/>
</dbReference>
<evidence type="ECO:0000313" key="9">
    <source>
        <dbReference type="EMBL" id="SKB69419.1"/>
    </source>
</evidence>